<keyword evidence="2" id="KW-0808">Transferase</keyword>
<reference evidence="2 3" key="1">
    <citation type="submission" date="2017-04" db="EMBL/GenBank/DDBJ databases">
        <authorList>
            <person name="Afonso C.L."/>
            <person name="Miller P.J."/>
            <person name="Scott M.A."/>
            <person name="Spackman E."/>
            <person name="Goraichik I."/>
            <person name="Dimitrov K.M."/>
            <person name="Suarez D.L."/>
            <person name="Swayne D.E."/>
        </authorList>
    </citation>
    <scope>NUCLEOTIDE SEQUENCE [LARGE SCALE GENOMIC DNA]</scope>
    <source>
        <strain evidence="2 3">N3/975</strain>
    </source>
</reference>
<dbReference type="InterPro" id="IPR000182">
    <property type="entry name" value="GNAT_dom"/>
</dbReference>
<organism evidence="2 3">
    <name type="scientific">Paenibacillus uliginis N3/975</name>
    <dbReference type="NCBI Taxonomy" id="1313296"/>
    <lineage>
        <taxon>Bacteria</taxon>
        <taxon>Bacillati</taxon>
        <taxon>Bacillota</taxon>
        <taxon>Bacilli</taxon>
        <taxon>Bacillales</taxon>
        <taxon>Paenibacillaceae</taxon>
        <taxon>Paenibacillus</taxon>
    </lineage>
</organism>
<gene>
    <name evidence="2" type="ORF">SAMN05661091_1375</name>
</gene>
<dbReference type="EMBL" id="LT840184">
    <property type="protein sequence ID" value="SMF76953.1"/>
    <property type="molecule type" value="Genomic_DNA"/>
</dbReference>
<accession>A0A1X7GYZ9</accession>
<name>A0A1X7GYZ9_9BACL</name>
<keyword evidence="3" id="KW-1185">Reference proteome</keyword>
<evidence type="ECO:0000313" key="2">
    <source>
        <dbReference type="EMBL" id="SMF76953.1"/>
    </source>
</evidence>
<dbReference type="AlphaFoldDB" id="A0A1X7GYZ9"/>
<dbReference type="STRING" id="1313296.SAMN05661091_1375"/>
<protein>
    <submittedName>
        <fullName evidence="2">Predicted acetyltransferase</fullName>
    </submittedName>
</protein>
<dbReference type="RefSeq" id="WP_244562980.1">
    <property type="nucleotide sequence ID" value="NZ_LT840184.1"/>
</dbReference>
<dbReference type="Pfam" id="PF00583">
    <property type="entry name" value="Acetyltransf_1"/>
    <property type="match status" value="1"/>
</dbReference>
<proteinExistence type="predicted"/>
<dbReference type="SUPFAM" id="SSF55729">
    <property type="entry name" value="Acyl-CoA N-acyltransferases (Nat)"/>
    <property type="match status" value="1"/>
</dbReference>
<evidence type="ECO:0000259" key="1">
    <source>
        <dbReference type="Pfam" id="PF00583"/>
    </source>
</evidence>
<evidence type="ECO:0000313" key="3">
    <source>
        <dbReference type="Proteomes" id="UP000192940"/>
    </source>
</evidence>
<dbReference type="InterPro" id="IPR016181">
    <property type="entry name" value="Acyl_CoA_acyltransferase"/>
</dbReference>
<dbReference type="Gene3D" id="3.40.630.30">
    <property type="match status" value="1"/>
</dbReference>
<feature type="domain" description="N-acetyltransferase" evidence="1">
    <location>
        <begin position="33"/>
        <end position="136"/>
    </location>
</feature>
<dbReference type="Proteomes" id="UP000192940">
    <property type="component" value="Chromosome I"/>
</dbReference>
<sequence>MINEVQLCEVLEEQKSVLRQLIELYEYDFSEFNNNDVNQYGYYGYSYFDHYWLEPGRVPFFILVNGNLAGFILVNSFCYCLKEENSRSISEFFIMRKYRKQGVGIKAAHMVFNLMPGHWEVLQHPENHTSHHFWNRAIDSYTNGQFNIEAGETEDWVGQAILFKNSQLSKKD</sequence>
<dbReference type="GO" id="GO:0016747">
    <property type="term" value="F:acyltransferase activity, transferring groups other than amino-acyl groups"/>
    <property type="evidence" value="ECO:0007669"/>
    <property type="project" value="InterPro"/>
</dbReference>